<dbReference type="Pfam" id="PF02308">
    <property type="entry name" value="MgtC"/>
    <property type="match status" value="1"/>
</dbReference>
<comment type="caution">
    <text evidence="4">The sequence shown here is derived from an EMBL/GenBank/DDBJ whole genome shotgun (WGS) entry which is preliminary data.</text>
</comment>
<dbReference type="PANTHER" id="PTHR39084:SF1">
    <property type="entry name" value="DUF4010 DOMAIN-CONTAINING PROTEIN"/>
    <property type="match status" value="1"/>
</dbReference>
<feature type="transmembrane region" description="Helical" evidence="1">
    <location>
        <begin position="66"/>
        <end position="84"/>
    </location>
</feature>
<feature type="transmembrane region" description="Helical" evidence="1">
    <location>
        <begin position="244"/>
        <end position="266"/>
    </location>
</feature>
<dbReference type="InterPro" id="IPR049177">
    <property type="entry name" value="MgtC_SapB_SrpB_YhiD_N"/>
</dbReference>
<evidence type="ECO:0000256" key="1">
    <source>
        <dbReference type="SAM" id="Phobius"/>
    </source>
</evidence>
<feature type="transmembrane region" description="Helical" evidence="1">
    <location>
        <begin position="211"/>
        <end position="232"/>
    </location>
</feature>
<feature type="transmembrane region" description="Helical" evidence="1">
    <location>
        <begin position="343"/>
        <end position="364"/>
    </location>
</feature>
<dbReference type="EMBL" id="JBHULB010000007">
    <property type="protein sequence ID" value="MFD2586275.1"/>
    <property type="molecule type" value="Genomic_DNA"/>
</dbReference>
<feature type="domain" description="DUF4010" evidence="3">
    <location>
        <begin position="189"/>
        <end position="394"/>
    </location>
</feature>
<proteinExistence type="predicted"/>
<dbReference type="Proteomes" id="UP001597526">
    <property type="component" value="Unassembled WGS sequence"/>
</dbReference>
<dbReference type="RefSeq" id="WP_339337216.1">
    <property type="nucleotide sequence ID" value="NZ_JBHULB010000007.1"/>
</dbReference>
<keyword evidence="1" id="KW-0472">Membrane</keyword>
<gene>
    <name evidence="4" type="ORF">ACFSQJ_05000</name>
</gene>
<feature type="transmembrane region" description="Helical" evidence="1">
    <location>
        <begin position="273"/>
        <end position="292"/>
    </location>
</feature>
<dbReference type="Pfam" id="PF13194">
    <property type="entry name" value="DUF4010"/>
    <property type="match status" value="1"/>
</dbReference>
<protein>
    <submittedName>
        <fullName evidence="4">MgtC/SapB family protein</fullName>
    </submittedName>
</protein>
<evidence type="ECO:0000259" key="2">
    <source>
        <dbReference type="Pfam" id="PF02308"/>
    </source>
</evidence>
<feature type="transmembrane region" description="Helical" evidence="1">
    <location>
        <begin position="312"/>
        <end position="331"/>
    </location>
</feature>
<feature type="transmembrane region" description="Helical" evidence="1">
    <location>
        <begin position="12"/>
        <end position="30"/>
    </location>
</feature>
<evidence type="ECO:0000259" key="3">
    <source>
        <dbReference type="Pfam" id="PF13194"/>
    </source>
</evidence>
<keyword evidence="5" id="KW-1185">Reference proteome</keyword>
<reference evidence="5" key="1">
    <citation type="journal article" date="2019" name="Int. J. Syst. Evol. Microbiol.">
        <title>The Global Catalogue of Microorganisms (GCM) 10K type strain sequencing project: providing services to taxonomists for standard genome sequencing and annotation.</title>
        <authorList>
            <consortium name="The Broad Institute Genomics Platform"/>
            <consortium name="The Broad Institute Genome Sequencing Center for Infectious Disease"/>
            <person name="Wu L."/>
            <person name="Ma J."/>
        </authorList>
    </citation>
    <scope>NUCLEOTIDE SEQUENCE [LARGE SCALE GENOMIC DNA]</scope>
    <source>
        <strain evidence="5">KCTC 52368</strain>
    </source>
</reference>
<name>A0ABW5MV64_9FLAO</name>
<dbReference type="PANTHER" id="PTHR39084">
    <property type="entry name" value="MEMBRANE PROTEIN-RELATED"/>
    <property type="match status" value="1"/>
</dbReference>
<feature type="transmembrane region" description="Helical" evidence="1">
    <location>
        <begin position="151"/>
        <end position="169"/>
    </location>
</feature>
<keyword evidence="1" id="KW-0812">Transmembrane</keyword>
<feature type="transmembrane region" description="Helical" evidence="1">
    <location>
        <begin position="370"/>
        <end position="391"/>
    </location>
</feature>
<feature type="transmembrane region" description="Helical" evidence="1">
    <location>
        <begin position="42"/>
        <end position="60"/>
    </location>
</feature>
<keyword evidence="1" id="KW-1133">Transmembrane helix</keyword>
<evidence type="ECO:0000313" key="5">
    <source>
        <dbReference type="Proteomes" id="UP001597526"/>
    </source>
</evidence>
<evidence type="ECO:0000313" key="4">
    <source>
        <dbReference type="EMBL" id="MFD2586275.1"/>
    </source>
</evidence>
<accession>A0ABW5MV64</accession>
<dbReference type="InterPro" id="IPR025105">
    <property type="entry name" value="DUF4010"/>
</dbReference>
<feature type="domain" description="MgtC/SapB/SrpB/YhiD N-terminal" evidence="2">
    <location>
        <begin position="19"/>
        <end position="140"/>
    </location>
</feature>
<sequence length="426" mass="46133">MQAHQNINELLSPYILGVLLSTGIGLILGLEREYDKLKDEQGFAGIRTFPIVTVIGFILGSLNEMYTPWLVIIGLATIILFFGISHLSIVQKHSMTGITTNLALITTFILGIMVSAHLYKEAIATAVIVVTLLSLKTTFRSFIKNITPAELFAFIKFSIIALLILPFLPDKDYGPEGLLNPFEIGAIIVIVSFLNFIGYFLVKYVGSKKGILLTAVLGGLISSTAVAWIYASRSKESPELSKKYASGIIIASAIMFPRLAVLAYIFNSAILGYLAIPFGLLTLVCLAASLLLIRKDTDQPNTDINLGNPLNIWNAIGFGGIYVAILFAVFYGNKFFGESGLYYSALIAGLADTDAITISMAKFALLEDKLILAANVIITATLSNMAVKLGIVFFKGSRKTGNLVGYSFGSVVLLGILYILLNAWIN</sequence>
<feature type="transmembrane region" description="Helical" evidence="1">
    <location>
        <begin position="96"/>
        <end position="116"/>
    </location>
</feature>
<organism evidence="4 5">
    <name type="scientific">Croceitalea marina</name>
    <dbReference type="NCBI Taxonomy" id="1775166"/>
    <lineage>
        <taxon>Bacteria</taxon>
        <taxon>Pseudomonadati</taxon>
        <taxon>Bacteroidota</taxon>
        <taxon>Flavobacteriia</taxon>
        <taxon>Flavobacteriales</taxon>
        <taxon>Flavobacteriaceae</taxon>
        <taxon>Croceitalea</taxon>
    </lineage>
</organism>
<feature type="transmembrane region" description="Helical" evidence="1">
    <location>
        <begin position="122"/>
        <end position="139"/>
    </location>
</feature>
<feature type="transmembrane region" description="Helical" evidence="1">
    <location>
        <begin position="403"/>
        <end position="425"/>
    </location>
</feature>
<feature type="transmembrane region" description="Helical" evidence="1">
    <location>
        <begin position="181"/>
        <end position="202"/>
    </location>
</feature>